<comment type="caution">
    <text evidence="2">The sequence shown here is derived from an EMBL/GenBank/DDBJ whole genome shotgun (WGS) entry which is preliminary data.</text>
</comment>
<evidence type="ECO:0000313" key="2">
    <source>
        <dbReference type="EMBL" id="TDL96678.1"/>
    </source>
</evidence>
<dbReference type="Pfam" id="PF12708">
    <property type="entry name" value="Pect-lyase_RHGA_epim"/>
    <property type="match status" value="1"/>
</dbReference>
<dbReference type="InterPro" id="IPR012334">
    <property type="entry name" value="Pectin_lyas_fold"/>
</dbReference>
<dbReference type="RefSeq" id="WP_133432206.1">
    <property type="nucleotide sequence ID" value="NZ_SCWA01000012.1"/>
</dbReference>
<dbReference type="SUPFAM" id="SSF51126">
    <property type="entry name" value="Pectin lyase-like"/>
    <property type="match status" value="1"/>
</dbReference>
<name>A0A4R6BCW5_9STAP</name>
<dbReference type="OrthoDB" id="6502305at2"/>
<dbReference type="EMBL" id="SCWA01000012">
    <property type="protein sequence ID" value="TDL96678.1"/>
    <property type="molecule type" value="Genomic_DNA"/>
</dbReference>
<dbReference type="Proteomes" id="UP000295310">
    <property type="component" value="Unassembled WGS sequence"/>
</dbReference>
<keyword evidence="3" id="KW-1185">Reference proteome</keyword>
<dbReference type="InterPro" id="IPR011050">
    <property type="entry name" value="Pectin_lyase_fold/virulence"/>
</dbReference>
<evidence type="ECO:0000313" key="3">
    <source>
        <dbReference type="Proteomes" id="UP000295310"/>
    </source>
</evidence>
<dbReference type="Gene3D" id="2.160.20.10">
    <property type="entry name" value="Single-stranded right-handed beta-helix, Pectin lyase-like"/>
    <property type="match status" value="1"/>
</dbReference>
<sequence length="735" mass="82793">MYKEINRVENINGNVLRHSDTTSTLKFKFRNEAGESIVLKSTDIAHIRINNYNDKSYVAITSYKTDGDSLLFNIPENVLPGTYYLEVKTVDGKYYPANDEAMIVLKQSSLTSEQQIISVYGFDNVVSEVVQQIDIDHHLVDTTALKSEVINEINYDPVAIETNVLSKVPLDKNVYNVLNHGAKGDGVTNDREAIQELINQMPEGSILYFPSNPYDYIIDYVLFVTKKIIIRGDSYALSRIKVANNSTLFHNPNRDNDDRNKQSGYNLFRDYHSVFFFVDCDISLHNLQIDGNPQGQQDIVNGVTWNYVGPSIGDKSRNYYKYYHLVQAQYNRAEAHTIDIQGCFFHGGTWNNVVLNNNGPMRNDLLKIRIFNNIFEGSAQDMLSMHFVGNWEVKANKFLNPNSHCAHSYFDTNKGVFDSNYFLFTDDVNWIAPNRADDQVGGRVLEAIRFGHGVYKSHIKDQMFTNNVIEVRTETLNVYAINISNTTTNIIIENNVLKNVTIGIFAPAVMLGNSSIRKNNITHKQGGIIHRVSDNNGTFVGVPSDVSTPVSAAVDITDNSIKRLGTSTLNADIVVNKPNYNEADIKKYTTTLQRNQYDTIITDKSIKYEIKETSNCGTQNHNAVVQIPYTSDRQLHNVLKFENAPTNGQTDAYVYIDIVDSRRGLIQDVVKIAFSGSDATVTRENMRGDSAMTTYTYSVTTNSMGLNTLQVNAPALSLSTLKYTATSRTHKMYSK</sequence>
<dbReference type="InterPro" id="IPR024535">
    <property type="entry name" value="RHGA/B-epi-like_pectate_lyase"/>
</dbReference>
<evidence type="ECO:0000259" key="1">
    <source>
        <dbReference type="Pfam" id="PF12708"/>
    </source>
</evidence>
<reference evidence="2 3" key="1">
    <citation type="submission" date="2019-01" db="EMBL/GenBank/DDBJ databases">
        <title>Draft genome sequences of the type strains of six Macrococcus species.</title>
        <authorList>
            <person name="Mazhar S."/>
            <person name="Altermann E."/>
            <person name="Hill C."/>
            <person name="Mcauliffe O."/>
        </authorList>
    </citation>
    <scope>NUCLEOTIDE SEQUENCE [LARGE SCALE GENOMIC DNA]</scope>
    <source>
        <strain evidence="2 3">CCM4811</strain>
    </source>
</reference>
<feature type="domain" description="Rhamnogalacturonase A/B/Epimerase-like pectate lyase" evidence="1">
    <location>
        <begin position="175"/>
        <end position="305"/>
    </location>
</feature>
<gene>
    <name evidence="2" type="ORF">ERX27_07430</name>
</gene>
<organism evidence="2 3">
    <name type="scientific">Macrococcus brunensis</name>
    <dbReference type="NCBI Taxonomy" id="198483"/>
    <lineage>
        <taxon>Bacteria</taxon>
        <taxon>Bacillati</taxon>
        <taxon>Bacillota</taxon>
        <taxon>Bacilli</taxon>
        <taxon>Bacillales</taxon>
        <taxon>Staphylococcaceae</taxon>
        <taxon>Macrococcus</taxon>
    </lineage>
</organism>
<protein>
    <recommendedName>
        <fullName evidence="1">Rhamnogalacturonase A/B/Epimerase-like pectate lyase domain-containing protein</fullName>
    </recommendedName>
</protein>
<accession>A0A4R6BCW5</accession>
<dbReference type="AlphaFoldDB" id="A0A4R6BCW5"/>
<proteinExistence type="predicted"/>